<dbReference type="RefSeq" id="WP_260531177.1">
    <property type="nucleotide sequence ID" value="NZ_CP104214.1"/>
</dbReference>
<proteinExistence type="predicted"/>
<organism evidence="1 2">
    <name type="scientific">Burkholderia gladioli</name>
    <name type="common">Pseudomonas marginata</name>
    <name type="synonym">Phytomonas marginata</name>
    <dbReference type="NCBI Taxonomy" id="28095"/>
    <lineage>
        <taxon>Bacteria</taxon>
        <taxon>Pseudomonadati</taxon>
        <taxon>Pseudomonadota</taxon>
        <taxon>Betaproteobacteria</taxon>
        <taxon>Burkholderiales</taxon>
        <taxon>Burkholderiaceae</taxon>
        <taxon>Burkholderia</taxon>
    </lineage>
</organism>
<accession>A0AB38TLU6</accession>
<name>A0AB38TLU6_BURGA</name>
<protein>
    <submittedName>
        <fullName evidence="1">DUF1353 domain-containing protein</fullName>
    </submittedName>
</protein>
<dbReference type="AlphaFoldDB" id="A0AB38TLU6"/>
<sequence>MSAFLSRLEVELVSDSTNSGRGTWRLTAPLVYQSDVADRVFTVPAGFETDFASVPRAPVAFLLAADSAHEASTVHDFLYTAPHPVTRSLADAVLKEASIVSGVPAWRAWLMWAGVRIGGSGHWGVTSSSPAVLP</sequence>
<evidence type="ECO:0000313" key="1">
    <source>
        <dbReference type="EMBL" id="UWX68802.1"/>
    </source>
</evidence>
<dbReference type="Proteomes" id="UP001059745">
    <property type="component" value="Chromosome 1"/>
</dbReference>
<reference evidence="1" key="1">
    <citation type="submission" date="2022-09" db="EMBL/GenBank/DDBJ databases">
        <title>Genomic of Burkholderia gladioli.</title>
        <authorList>
            <person name="Wu H."/>
        </authorList>
    </citation>
    <scope>NUCLEOTIDE SEQUENCE</scope>
    <source>
        <strain evidence="1">ZN-S4</strain>
    </source>
</reference>
<dbReference type="InterPro" id="IPR010767">
    <property type="entry name" value="Phage_CGC-2007_Cje0229"/>
</dbReference>
<dbReference type="Pfam" id="PF07087">
    <property type="entry name" value="DUF1353"/>
    <property type="match status" value="1"/>
</dbReference>
<dbReference type="EMBL" id="CP104214">
    <property type="protein sequence ID" value="UWX68802.1"/>
    <property type="molecule type" value="Genomic_DNA"/>
</dbReference>
<gene>
    <name evidence="1" type="ORF">NYZ96_11190</name>
</gene>
<evidence type="ECO:0000313" key="2">
    <source>
        <dbReference type="Proteomes" id="UP001059745"/>
    </source>
</evidence>